<feature type="domain" description="Trafficking protein particle complex subunit 11" evidence="8">
    <location>
        <begin position="267"/>
        <end position="522"/>
    </location>
</feature>
<dbReference type="PANTHER" id="PTHR14374">
    <property type="entry name" value="FOIE GRAS"/>
    <property type="match status" value="1"/>
</dbReference>
<comment type="similarity">
    <text evidence="3">Belongs to the TRAPPC11 family.</text>
</comment>
<dbReference type="Pfam" id="PF12742">
    <property type="entry name" value="Gryzun-like"/>
    <property type="match status" value="1"/>
</dbReference>
<dbReference type="OrthoDB" id="6278596at2759"/>
<name>A0A7M7KMF4_VARDE</name>
<keyword evidence="6" id="KW-0931">ER-Golgi transport</keyword>
<evidence type="ECO:0000256" key="3">
    <source>
        <dbReference type="ARBA" id="ARBA00007051"/>
    </source>
</evidence>
<dbReference type="GeneID" id="111252377"/>
<comment type="subcellular location">
    <subcellularLocation>
        <location evidence="2">Golgi apparatus</location>
        <location evidence="2">cis-Golgi network</location>
    </subcellularLocation>
</comment>
<evidence type="ECO:0000256" key="6">
    <source>
        <dbReference type="ARBA" id="ARBA00022892"/>
    </source>
</evidence>
<evidence type="ECO:0000256" key="1">
    <source>
        <dbReference type="ARBA" id="ARBA00001995"/>
    </source>
</evidence>
<dbReference type="RefSeq" id="XP_022665890.1">
    <property type="nucleotide sequence ID" value="XM_022810155.1"/>
</dbReference>
<feature type="domain" description="Trafficking protein particle complex subunit 11 C-terminal" evidence="9">
    <location>
        <begin position="1035"/>
        <end position="1084"/>
    </location>
</feature>
<dbReference type="KEGG" id="vde:111252377"/>
<dbReference type="RefSeq" id="XP_022665889.1">
    <property type="nucleotide sequence ID" value="XM_022810154.1"/>
</dbReference>
<evidence type="ECO:0000313" key="11">
    <source>
        <dbReference type="Proteomes" id="UP000594260"/>
    </source>
</evidence>
<dbReference type="RefSeq" id="XP_022665888.1">
    <property type="nucleotide sequence ID" value="XM_022810153.1"/>
</dbReference>
<dbReference type="InterPro" id="IPR025876">
    <property type="entry name" value="TRAPPC11_C"/>
</dbReference>
<dbReference type="GO" id="GO:0005794">
    <property type="term" value="C:Golgi apparatus"/>
    <property type="evidence" value="ECO:0007669"/>
    <property type="project" value="UniProtKB-SubCell"/>
</dbReference>
<keyword evidence="11" id="KW-1185">Reference proteome</keyword>
<reference evidence="10" key="1">
    <citation type="submission" date="2021-01" db="UniProtKB">
        <authorList>
            <consortium name="EnsemblMetazoa"/>
        </authorList>
    </citation>
    <scope>IDENTIFICATION</scope>
</reference>
<evidence type="ECO:0000256" key="4">
    <source>
        <dbReference type="ARBA" id="ARBA00021520"/>
    </source>
</evidence>
<proteinExistence type="inferred from homology"/>
<organism evidence="10 11">
    <name type="scientific">Varroa destructor</name>
    <name type="common">Honeybee mite</name>
    <dbReference type="NCBI Taxonomy" id="109461"/>
    <lineage>
        <taxon>Eukaryota</taxon>
        <taxon>Metazoa</taxon>
        <taxon>Ecdysozoa</taxon>
        <taxon>Arthropoda</taxon>
        <taxon>Chelicerata</taxon>
        <taxon>Arachnida</taxon>
        <taxon>Acari</taxon>
        <taxon>Parasitiformes</taxon>
        <taxon>Mesostigmata</taxon>
        <taxon>Gamasina</taxon>
        <taxon>Dermanyssoidea</taxon>
        <taxon>Varroidae</taxon>
        <taxon>Varroa</taxon>
    </lineage>
</organism>
<evidence type="ECO:0000259" key="8">
    <source>
        <dbReference type="Pfam" id="PF11817"/>
    </source>
</evidence>
<dbReference type="GO" id="GO:0016192">
    <property type="term" value="P:vesicle-mediated transport"/>
    <property type="evidence" value="ECO:0007669"/>
    <property type="project" value="UniProtKB-KW"/>
</dbReference>
<comment type="function">
    <text evidence="1">Involved in endoplasmic reticulum to Golgi apparatus trafficking at a very early stage.</text>
</comment>
<dbReference type="PANTHER" id="PTHR14374:SF0">
    <property type="entry name" value="TRAFFICKING PROTEIN PARTICLE COMPLEX SUBUNIT 11"/>
    <property type="match status" value="1"/>
</dbReference>
<dbReference type="Pfam" id="PF11817">
    <property type="entry name" value="Foie-gras_1"/>
    <property type="match status" value="1"/>
</dbReference>
<sequence length="1121" mass="125459">MQTKRAEMEIGAVPNELVARLRANIAFCGLDLEKPEHLTIWQAFTEARAPEREPLQFTNVSLDHVFPQAKTKRTSFEGYVERGILKANWLIKHTRLIPAVGVFFFDLDWDEPDFAERKDLAAQNLLNFKRNLSGRDSRLCLVLVQRRASSPVSDNKLAAERAHELTQACEIPLKALFVLQYTEHLLGFIMRLETAIMEQAKGYYSAEYRRMAGQNQLVTKGTYQLLCIRHHFKMATFQELKQDASVAIKHYKQAYILLAELRATDPNLLEVKTIAGIINYKICQLYYEQNAPLEAIHQLRRHMENFKTTVGPPGLAFEHYAWLTKQSQLFGDLFESAIRRGLTPIQTQHPGFYYSSAAQYAVQRKKAARQLCQAVTTYPSPDPLSGADQVPYYGQRPWRAAAAKGEAPDPALEELAIRALQYKERQTNHSSIIIPLLSGAVSQFKKYKGPRIKRHQMVLLAEEYASNSEPDKALSILMHVLIDFRQERWPPLLTRILGTALRVAYLAANPIHFLTLALEYMATWTDCTAEQRDGLLKSVARLLDGQPPGRPFTDLEDTSGLWTEKLQAFKTNGPVQLDMDKVRSCIYCKAYFSSPSYSSNETIELHIYVRSQLPFDVNFITRFNVHFNHNVYDGQCSISDNRVLGLVAGRTHRFSFTFPAGQQHVGTQIKVVGVSMLLGQPEWEGQSYKPLVQLNWTAASLGTHFFRLAWDPIPSRAIKQHREQDFKELPYRLVASIVHREARMAVSWSLETPALVGELLPVRIQLTNNEAGDIGNVKLTLFTAVPNSKSTIVALDPSLAADAGPSVTMDIPPVRSGASQNIEVFIKAAEPGTRELELTAFYETSLVLSEGKNVLCRCHKQDRHKLEAAVAFSLEGHLLNKKLAPVSKLHEGEPFVLAVDVSCIADGGTTLLLGEGQLQPAAHVSIANSGDAMPSIPRSQMEGVQLRAGESARSCYTLEVTPPASGDPPAPLGHYRFYWRRSSYAHWNSAQLTLPAPVILSCPLSLSLEAPAHARVSTPLYISYHLRNRSERVQELSLQVNSSEGFMFAGSKQLSLRIAPGAVKRLQYTLYPLVAGYVALPKLQLLLDPSVAPVEMDSAARDMLPSFIFVMPHSRGTRSPS</sequence>
<keyword evidence="5" id="KW-0813">Transport</keyword>
<dbReference type="EnsemblMetazoa" id="XM_022810155">
    <property type="protein sequence ID" value="XP_022665890"/>
    <property type="gene ID" value="LOC111252377"/>
</dbReference>
<dbReference type="Proteomes" id="UP000594260">
    <property type="component" value="Unplaced"/>
</dbReference>
<evidence type="ECO:0000256" key="7">
    <source>
        <dbReference type="ARBA" id="ARBA00023034"/>
    </source>
</evidence>
<protein>
    <recommendedName>
        <fullName evidence="4">Trafficking protein particle complex subunit 11</fullName>
    </recommendedName>
</protein>
<dbReference type="OMA" id="CVEYYRD"/>
<evidence type="ECO:0000313" key="10">
    <source>
        <dbReference type="EnsemblMetazoa" id="XP_022665888"/>
    </source>
</evidence>
<accession>A0A7M7KMF4</accession>
<keyword evidence="7" id="KW-0333">Golgi apparatus</keyword>
<dbReference type="AlphaFoldDB" id="A0A7M7KMF4"/>
<evidence type="ECO:0000259" key="9">
    <source>
        <dbReference type="Pfam" id="PF12742"/>
    </source>
</evidence>
<evidence type="ECO:0000256" key="2">
    <source>
        <dbReference type="ARBA" id="ARBA00004222"/>
    </source>
</evidence>
<dbReference type="InParanoid" id="A0A7M7KMF4"/>
<dbReference type="EnsemblMetazoa" id="XM_022810153">
    <property type="protein sequence ID" value="XP_022665888"/>
    <property type="gene ID" value="LOC111252377"/>
</dbReference>
<evidence type="ECO:0000256" key="5">
    <source>
        <dbReference type="ARBA" id="ARBA00022448"/>
    </source>
</evidence>
<dbReference type="InterPro" id="IPR021773">
    <property type="entry name" value="TPC11"/>
</dbReference>
<dbReference type="CTD" id="38391"/>
<dbReference type="EnsemblMetazoa" id="XM_022810154">
    <property type="protein sequence ID" value="XP_022665889"/>
    <property type="gene ID" value="LOC111252377"/>
</dbReference>